<protein>
    <submittedName>
        <fullName evidence="1">Uncharacterized protein</fullName>
    </submittedName>
</protein>
<reference evidence="1" key="1">
    <citation type="journal article" date="2020" name="mSystems">
        <title>Genome- and Community-Level Interaction Insights into Carbon Utilization and Element Cycling Functions of Hydrothermarchaeota in Hydrothermal Sediment.</title>
        <authorList>
            <person name="Zhou Z."/>
            <person name="Liu Y."/>
            <person name="Xu W."/>
            <person name="Pan J."/>
            <person name="Luo Z.H."/>
            <person name="Li M."/>
        </authorList>
    </citation>
    <scope>NUCLEOTIDE SEQUENCE [LARGE SCALE GENOMIC DNA]</scope>
    <source>
        <strain evidence="1">SpSt-123</strain>
    </source>
</reference>
<dbReference type="AlphaFoldDB" id="A0A7C1E903"/>
<organism evidence="1">
    <name type="scientific">Fervidicoccus fontis</name>
    <dbReference type="NCBI Taxonomy" id="683846"/>
    <lineage>
        <taxon>Archaea</taxon>
        <taxon>Thermoproteota</taxon>
        <taxon>Thermoprotei</taxon>
        <taxon>Fervidicoccales</taxon>
        <taxon>Fervidicoccaceae</taxon>
        <taxon>Fervidicoccus</taxon>
    </lineage>
</organism>
<dbReference type="EMBL" id="DSDY01000033">
    <property type="protein sequence ID" value="HDS10161.1"/>
    <property type="molecule type" value="Genomic_DNA"/>
</dbReference>
<accession>A0A7C1E903</accession>
<evidence type="ECO:0000313" key="1">
    <source>
        <dbReference type="EMBL" id="HDS10161.1"/>
    </source>
</evidence>
<name>A0A7C1E903_9CREN</name>
<sequence>MESKLYVAIDISADGLIDELEKIGARLIDKNRIIIPVEHLKEAEKIIGKSIIINEEEIQYILKKVEGVNKQVIVGETKQKSQFGFEADIKYHHNHYVLTIPRTGQELKVPREVVDAYIKVISLLKKKGKKIIKKRDLVSMVFREIGLYKLYEKNGDFYWEAFYGDRKNYHIYYYGPIKIIESWKLIEVLPSDKIMIH</sequence>
<proteinExistence type="predicted"/>
<gene>
    <name evidence="1" type="ORF">ENO04_00850</name>
</gene>
<comment type="caution">
    <text evidence="1">The sequence shown here is derived from an EMBL/GenBank/DDBJ whole genome shotgun (WGS) entry which is preliminary data.</text>
</comment>